<dbReference type="InterPro" id="IPR032623">
    <property type="entry name" value="FecR_N"/>
</dbReference>
<dbReference type="Pfam" id="PF04773">
    <property type="entry name" value="FecR"/>
    <property type="match status" value="1"/>
</dbReference>
<organism evidence="4 5">
    <name type="scientific">Variovorax paradoxus</name>
    <dbReference type="NCBI Taxonomy" id="34073"/>
    <lineage>
        <taxon>Bacteria</taxon>
        <taxon>Pseudomonadati</taxon>
        <taxon>Pseudomonadota</taxon>
        <taxon>Betaproteobacteria</taxon>
        <taxon>Burkholderiales</taxon>
        <taxon>Comamonadaceae</taxon>
        <taxon>Variovorax</taxon>
    </lineage>
</organism>
<dbReference type="Proteomes" id="UP000249135">
    <property type="component" value="Unassembled WGS sequence"/>
</dbReference>
<proteinExistence type="predicted"/>
<dbReference type="PIRSF" id="PIRSF018266">
    <property type="entry name" value="FecR"/>
    <property type="match status" value="1"/>
</dbReference>
<dbReference type="InterPro" id="IPR006860">
    <property type="entry name" value="FecR"/>
</dbReference>
<evidence type="ECO:0000313" key="4">
    <source>
        <dbReference type="EMBL" id="PZQ62648.1"/>
    </source>
</evidence>
<keyword evidence="1" id="KW-1133">Transmembrane helix</keyword>
<protein>
    <submittedName>
        <fullName evidence="4">Iron dicitrate transport regulator FecR</fullName>
    </submittedName>
</protein>
<sequence length="334" mass="36135">MPRAAVSRRSGRFVSAASLAIREQAADWVVRLDEAPADPALQRDCAEWAARDVRHARALEEMRRLWGAIGADTPVPRPAVRSGRRRIAAVGSLALVLLVAGASWRLLPWRAWTAQERTASGEVRQLTLADGSRVTLNGGTAVDIDLTGDARRVRLHRGEVYVEVAPGGKPFVVIDRDGGVRAMGTRYAVRRDDHDTLVTVTESRVQVRPSAALDQPVEVAAGRQLRFDRQGVTAPMADAPPQALAWREGRLVFEDAPLAEVLRELGRYRPGLLWADESALDGLRFTGVLPTAQGDQALALLAAALPIEVRHATPWVVHVGRRSGAATPGGLASR</sequence>
<name>A0A2W5PDM2_VARPD</name>
<evidence type="ECO:0000259" key="2">
    <source>
        <dbReference type="Pfam" id="PF04773"/>
    </source>
</evidence>
<dbReference type="Gene3D" id="3.55.50.30">
    <property type="match status" value="1"/>
</dbReference>
<feature type="transmembrane region" description="Helical" evidence="1">
    <location>
        <begin position="87"/>
        <end position="107"/>
    </location>
</feature>
<evidence type="ECO:0000256" key="1">
    <source>
        <dbReference type="SAM" id="Phobius"/>
    </source>
</evidence>
<reference evidence="4 5" key="1">
    <citation type="submission" date="2017-08" db="EMBL/GenBank/DDBJ databases">
        <title>Infants hospitalized years apart are colonized by the same room-sourced microbial strains.</title>
        <authorList>
            <person name="Brooks B."/>
            <person name="Olm M.R."/>
            <person name="Firek B.A."/>
            <person name="Baker R."/>
            <person name="Thomas B.C."/>
            <person name="Morowitz M.J."/>
            <person name="Banfield J.F."/>
        </authorList>
    </citation>
    <scope>NUCLEOTIDE SEQUENCE [LARGE SCALE GENOMIC DNA]</scope>
    <source>
        <strain evidence="4">S2_005_003_R2_41</strain>
    </source>
</reference>
<gene>
    <name evidence="4" type="ORF">DI563_28210</name>
</gene>
<dbReference type="EMBL" id="QFPP01000620">
    <property type="protein sequence ID" value="PZQ62648.1"/>
    <property type="molecule type" value="Genomic_DNA"/>
</dbReference>
<dbReference type="PANTHER" id="PTHR30273:SF2">
    <property type="entry name" value="PROTEIN FECR"/>
    <property type="match status" value="1"/>
</dbReference>
<comment type="caution">
    <text evidence="4">The sequence shown here is derived from an EMBL/GenBank/DDBJ whole genome shotgun (WGS) entry which is preliminary data.</text>
</comment>
<feature type="domain" description="FecR N-terminal" evidence="3">
    <location>
        <begin position="23"/>
        <end position="65"/>
    </location>
</feature>
<dbReference type="GO" id="GO:0016989">
    <property type="term" value="F:sigma factor antagonist activity"/>
    <property type="evidence" value="ECO:0007669"/>
    <property type="project" value="TreeGrafter"/>
</dbReference>
<keyword evidence="1" id="KW-0812">Transmembrane</keyword>
<dbReference type="Gene3D" id="2.60.120.1440">
    <property type="match status" value="1"/>
</dbReference>
<dbReference type="InterPro" id="IPR012373">
    <property type="entry name" value="Ferrdict_sens_TM"/>
</dbReference>
<keyword evidence="1" id="KW-0472">Membrane</keyword>
<feature type="domain" description="FecR protein" evidence="2">
    <location>
        <begin position="116"/>
        <end position="205"/>
    </location>
</feature>
<dbReference type="Pfam" id="PF16220">
    <property type="entry name" value="DUF4880"/>
    <property type="match status" value="1"/>
</dbReference>
<evidence type="ECO:0000259" key="3">
    <source>
        <dbReference type="Pfam" id="PF16220"/>
    </source>
</evidence>
<dbReference type="PANTHER" id="PTHR30273">
    <property type="entry name" value="PERIPLASMIC SIGNAL SENSOR AND SIGMA FACTOR ACTIVATOR FECR-RELATED"/>
    <property type="match status" value="1"/>
</dbReference>
<evidence type="ECO:0000313" key="5">
    <source>
        <dbReference type="Proteomes" id="UP000249135"/>
    </source>
</evidence>
<accession>A0A2W5PDM2</accession>
<dbReference type="AlphaFoldDB" id="A0A2W5PDM2"/>